<dbReference type="Pfam" id="PF25500">
    <property type="entry name" value="DUF7913"/>
    <property type="match status" value="1"/>
</dbReference>
<dbReference type="PANTHER" id="PTHR33913">
    <property type="entry name" value="ALEURONE LAYER MORPHOGENESIS PROTEIN"/>
    <property type="match status" value="1"/>
</dbReference>
<feature type="domain" description="DUF7915" evidence="3">
    <location>
        <begin position="161"/>
        <end position="310"/>
    </location>
</feature>
<dbReference type="Pfam" id="PF25502">
    <property type="entry name" value="DUF7915"/>
    <property type="match status" value="1"/>
</dbReference>
<accession>A0AAV1B257</accession>
<feature type="compositionally biased region" description="Polar residues" evidence="1">
    <location>
        <begin position="665"/>
        <end position="685"/>
    </location>
</feature>
<name>A0AAV1B257_VICFA</name>
<feature type="region of interest" description="Disordered" evidence="1">
    <location>
        <begin position="361"/>
        <end position="382"/>
    </location>
</feature>
<evidence type="ECO:0000313" key="4">
    <source>
        <dbReference type="EMBL" id="CAI8616660.1"/>
    </source>
</evidence>
<organism evidence="4 5">
    <name type="scientific">Vicia faba</name>
    <name type="common">Broad bean</name>
    <name type="synonym">Faba vulgaris</name>
    <dbReference type="NCBI Taxonomy" id="3906"/>
    <lineage>
        <taxon>Eukaryota</taxon>
        <taxon>Viridiplantae</taxon>
        <taxon>Streptophyta</taxon>
        <taxon>Embryophyta</taxon>
        <taxon>Tracheophyta</taxon>
        <taxon>Spermatophyta</taxon>
        <taxon>Magnoliopsida</taxon>
        <taxon>eudicotyledons</taxon>
        <taxon>Gunneridae</taxon>
        <taxon>Pentapetalae</taxon>
        <taxon>rosids</taxon>
        <taxon>fabids</taxon>
        <taxon>Fabales</taxon>
        <taxon>Fabaceae</taxon>
        <taxon>Papilionoideae</taxon>
        <taxon>50 kb inversion clade</taxon>
        <taxon>NPAAA clade</taxon>
        <taxon>Hologalegina</taxon>
        <taxon>IRL clade</taxon>
        <taxon>Fabeae</taxon>
        <taxon>Vicia</taxon>
    </lineage>
</organism>
<feature type="region of interest" description="Disordered" evidence="1">
    <location>
        <begin position="398"/>
        <end position="427"/>
    </location>
</feature>
<dbReference type="InterPro" id="IPR057237">
    <property type="entry name" value="DUF7915"/>
</dbReference>
<reference evidence="4 5" key="1">
    <citation type="submission" date="2023-01" db="EMBL/GenBank/DDBJ databases">
        <authorList>
            <person name="Kreplak J."/>
        </authorList>
    </citation>
    <scope>NUCLEOTIDE SEQUENCE [LARGE SCALE GENOMIC DNA]</scope>
</reference>
<dbReference type="InterPro" id="IPR057235">
    <property type="entry name" value="DUF7913"/>
</dbReference>
<feature type="compositionally biased region" description="Polar residues" evidence="1">
    <location>
        <begin position="752"/>
        <end position="763"/>
    </location>
</feature>
<keyword evidence="5" id="KW-1185">Reference proteome</keyword>
<feature type="region of interest" description="Disordered" evidence="1">
    <location>
        <begin position="661"/>
        <end position="687"/>
    </location>
</feature>
<dbReference type="EMBL" id="OX451741">
    <property type="protein sequence ID" value="CAI8616660.1"/>
    <property type="molecule type" value="Genomic_DNA"/>
</dbReference>
<dbReference type="Proteomes" id="UP001157006">
    <property type="component" value="Chromosome 6"/>
</dbReference>
<proteinExistence type="predicted"/>
<protein>
    <submittedName>
        <fullName evidence="4">Uncharacterized protein</fullName>
    </submittedName>
</protein>
<evidence type="ECO:0000256" key="1">
    <source>
        <dbReference type="SAM" id="MobiDB-lite"/>
    </source>
</evidence>
<sequence>MVDSLDVCPTEDAIEVFLQHLVDPLLPDKSSVKDNPTPSQQESMAKQVRSAVILYNYYHRKQHPELEYLPFNEFCKLIVVLRPPLLAYLQFMQNFNEVELIDVEKQLSLTEKVIMDACDVCKCLDASKNVPNMERWPISKVSILLIDGKKENCFLLFGSITKGVWSVVEKCIDASSQSSEVTPEMTNTYKRKRVIKKSKKDELKVDEDGLLQIGYSAVKEATGINNTDIMLLESYTVYSQSKEKAASRLFIMQCSQSINEDIIKVPLKDVIESLQGPLVKKGSSSWTITPAVAYFHVLPYSEIISQCISRKESLEQRKNNGSYPPSPCDFIKETHEMDVDRSSIYPSQNREKRQNITKTIQVGENQEKNNASEHRNSNGSASAIQDVKVDSTNMLANGGGTNNVVSSDKLCANSPNTSYEKETTDARPQHLNISNSDTEKLQSLQVSKKTLSHTAVSSLIRKRNDLVDSANMLVNGGGTNNIVSCGKLCANSPNTLYEKETTDACTQISNNSNSDTEKLQSLQDSKKTLLRTAISCQNRKRNDLAMKVDSTNMIVNGGETNNIVSCGKLCANSPNTSYEKETTDVCAQSLNNSSSDTKKLQSLQDSKKTLSRTAISSLIQKRNDLPMKVVSTNTIVIGGETNTIVSCGKLCANSPNTSYEKETTDGCTQNSNNSNSDTVKLQSLQDSKKTLSRTAISSLIRKRNELALQQHKIDDEIASCDERIQRMLTDGKDDYESMIECIMEGCNDVSVTNQEGMGGQQSFPRKKRNLSELQSSYQDQDGVMP</sequence>
<gene>
    <name evidence="4" type="ORF">VFH_VI039480</name>
</gene>
<evidence type="ECO:0000259" key="2">
    <source>
        <dbReference type="Pfam" id="PF25500"/>
    </source>
</evidence>
<evidence type="ECO:0000259" key="3">
    <source>
        <dbReference type="Pfam" id="PF25502"/>
    </source>
</evidence>
<feature type="compositionally biased region" description="Basic and acidic residues" evidence="1">
    <location>
        <begin position="365"/>
        <end position="376"/>
    </location>
</feature>
<feature type="domain" description="DUF7913" evidence="2">
    <location>
        <begin position="6"/>
        <end position="125"/>
    </location>
</feature>
<dbReference type="AlphaFoldDB" id="A0AAV1B257"/>
<feature type="region of interest" description="Disordered" evidence="1">
    <location>
        <begin position="752"/>
        <end position="785"/>
    </location>
</feature>
<evidence type="ECO:0000313" key="5">
    <source>
        <dbReference type="Proteomes" id="UP001157006"/>
    </source>
</evidence>
<dbReference type="PANTHER" id="PTHR33913:SF1">
    <property type="entry name" value="DRBM DOMAIN-CONTAINING PROTEIN"/>
    <property type="match status" value="1"/>
</dbReference>